<dbReference type="PROSITE" id="PS50888">
    <property type="entry name" value="BHLH"/>
    <property type="match status" value="1"/>
</dbReference>
<dbReference type="SUPFAM" id="SSF47459">
    <property type="entry name" value="HLH, helix-loop-helix DNA-binding domain"/>
    <property type="match status" value="1"/>
</dbReference>
<comment type="caution">
    <text evidence="6">The sequence shown here is derived from an EMBL/GenBank/DDBJ whole genome shotgun (WGS) entry which is preliminary data.</text>
</comment>
<feature type="non-terminal residue" evidence="6">
    <location>
        <position position="101"/>
    </location>
</feature>
<dbReference type="GO" id="GO:0046983">
    <property type="term" value="F:protein dimerization activity"/>
    <property type="evidence" value="ECO:0007669"/>
    <property type="project" value="InterPro"/>
</dbReference>
<evidence type="ECO:0000256" key="3">
    <source>
        <dbReference type="ARBA" id="ARBA00023163"/>
    </source>
</evidence>
<evidence type="ECO:0000256" key="4">
    <source>
        <dbReference type="ARBA" id="ARBA00023242"/>
    </source>
</evidence>
<dbReference type="InterPro" id="IPR036638">
    <property type="entry name" value="HLH_DNA-bd_sf"/>
</dbReference>
<keyword evidence="7" id="KW-1185">Reference proteome</keyword>
<dbReference type="CDD" id="cd11410">
    <property type="entry name" value="bHLH_O_HES"/>
    <property type="match status" value="1"/>
</dbReference>
<dbReference type="OrthoDB" id="6151988at2759"/>
<reference evidence="6 7" key="1">
    <citation type="submission" date="2019-01" db="EMBL/GenBank/DDBJ databases">
        <title>A draft genome assembly of the solar-powered sea slug Elysia chlorotica.</title>
        <authorList>
            <person name="Cai H."/>
            <person name="Li Q."/>
            <person name="Fang X."/>
            <person name="Li J."/>
            <person name="Curtis N.E."/>
            <person name="Altenburger A."/>
            <person name="Shibata T."/>
            <person name="Feng M."/>
            <person name="Maeda T."/>
            <person name="Schwartz J.A."/>
            <person name="Shigenobu S."/>
            <person name="Lundholm N."/>
            <person name="Nishiyama T."/>
            <person name="Yang H."/>
            <person name="Hasebe M."/>
            <person name="Li S."/>
            <person name="Pierce S.K."/>
            <person name="Wang J."/>
        </authorList>
    </citation>
    <scope>NUCLEOTIDE SEQUENCE [LARGE SCALE GENOMIC DNA]</scope>
    <source>
        <strain evidence="6">EC2010</strain>
        <tissue evidence="6">Whole organism of an adult</tissue>
    </source>
</reference>
<evidence type="ECO:0000256" key="2">
    <source>
        <dbReference type="ARBA" id="ARBA00023015"/>
    </source>
</evidence>
<evidence type="ECO:0000313" key="7">
    <source>
        <dbReference type="Proteomes" id="UP000271974"/>
    </source>
</evidence>
<dbReference type="InterPro" id="IPR011598">
    <property type="entry name" value="bHLH_dom"/>
</dbReference>
<keyword evidence="2" id="KW-0805">Transcription regulation</keyword>
<feature type="domain" description="BHLH" evidence="5">
    <location>
        <begin position="28"/>
        <end position="85"/>
    </location>
</feature>
<evidence type="ECO:0000256" key="1">
    <source>
        <dbReference type="ARBA" id="ARBA00004123"/>
    </source>
</evidence>
<dbReference type="GO" id="GO:0005634">
    <property type="term" value="C:nucleus"/>
    <property type="evidence" value="ECO:0007669"/>
    <property type="project" value="UniProtKB-SubCell"/>
</dbReference>
<dbReference type="SMART" id="SM00353">
    <property type="entry name" value="HLH"/>
    <property type="match status" value="1"/>
</dbReference>
<dbReference type="PANTHER" id="PTHR10985">
    <property type="entry name" value="BASIC HELIX-LOOP-HELIX TRANSCRIPTION FACTOR, HES-RELATED"/>
    <property type="match status" value="1"/>
</dbReference>
<proteinExistence type="predicted"/>
<sequence>MAMDRPTFTNICEATSQSHELDNMRPIHRKGKKLLAEKKRRARINNCLVQIRDLVCEGEDEKDSDIDKMEKAEILEKTLEVLTRFRREYNTSGFSSCSGST</sequence>
<evidence type="ECO:0000313" key="6">
    <source>
        <dbReference type="EMBL" id="RUS72576.1"/>
    </source>
</evidence>
<gene>
    <name evidence="6" type="ORF">EGW08_019662</name>
</gene>
<dbReference type="Pfam" id="PF00010">
    <property type="entry name" value="HLH"/>
    <property type="match status" value="1"/>
</dbReference>
<protein>
    <recommendedName>
        <fullName evidence="5">BHLH domain-containing protein</fullName>
    </recommendedName>
</protein>
<dbReference type="InterPro" id="IPR050370">
    <property type="entry name" value="HES_HEY"/>
</dbReference>
<dbReference type="AlphaFoldDB" id="A0A433STU2"/>
<dbReference type="Proteomes" id="UP000271974">
    <property type="component" value="Unassembled WGS sequence"/>
</dbReference>
<dbReference type="Gene3D" id="4.10.280.10">
    <property type="entry name" value="Helix-loop-helix DNA-binding domain"/>
    <property type="match status" value="1"/>
</dbReference>
<evidence type="ECO:0000259" key="5">
    <source>
        <dbReference type="PROSITE" id="PS50888"/>
    </source>
</evidence>
<keyword evidence="3" id="KW-0804">Transcription</keyword>
<accession>A0A433STU2</accession>
<organism evidence="6 7">
    <name type="scientific">Elysia chlorotica</name>
    <name type="common">Eastern emerald elysia</name>
    <name type="synonym">Sea slug</name>
    <dbReference type="NCBI Taxonomy" id="188477"/>
    <lineage>
        <taxon>Eukaryota</taxon>
        <taxon>Metazoa</taxon>
        <taxon>Spiralia</taxon>
        <taxon>Lophotrochozoa</taxon>
        <taxon>Mollusca</taxon>
        <taxon>Gastropoda</taxon>
        <taxon>Heterobranchia</taxon>
        <taxon>Euthyneura</taxon>
        <taxon>Panpulmonata</taxon>
        <taxon>Sacoglossa</taxon>
        <taxon>Placobranchoidea</taxon>
        <taxon>Plakobranchidae</taxon>
        <taxon>Elysia</taxon>
    </lineage>
</organism>
<name>A0A433STU2_ELYCH</name>
<dbReference type="STRING" id="188477.A0A433STU2"/>
<comment type="subcellular location">
    <subcellularLocation>
        <location evidence="1">Nucleus</location>
    </subcellularLocation>
</comment>
<keyword evidence="4" id="KW-0539">Nucleus</keyword>
<dbReference type="EMBL" id="RQTK01001050">
    <property type="protein sequence ID" value="RUS72576.1"/>
    <property type="molecule type" value="Genomic_DNA"/>
</dbReference>